<dbReference type="Pfam" id="PF04542">
    <property type="entry name" value="Sigma70_r2"/>
    <property type="match status" value="1"/>
</dbReference>
<evidence type="ECO:0000256" key="4">
    <source>
        <dbReference type="ARBA" id="ARBA00023163"/>
    </source>
</evidence>
<keyword evidence="1" id="KW-0805">Transcription regulation</keyword>
<dbReference type="PANTHER" id="PTHR43133:SF8">
    <property type="entry name" value="RNA POLYMERASE SIGMA FACTOR HI_1459-RELATED"/>
    <property type="match status" value="1"/>
</dbReference>
<dbReference type="Gene3D" id="1.10.1740.10">
    <property type="match status" value="1"/>
</dbReference>
<dbReference type="InterPro" id="IPR013325">
    <property type="entry name" value="RNA_pol_sigma_r2"/>
</dbReference>
<evidence type="ECO:0000259" key="5">
    <source>
        <dbReference type="Pfam" id="PF04542"/>
    </source>
</evidence>
<keyword evidence="2" id="KW-0731">Sigma factor</keyword>
<protein>
    <submittedName>
        <fullName evidence="6">Sigma-70 family RNA polymerase sigma factor</fullName>
    </submittedName>
</protein>
<name>A0ABY7VWL0_9BACT</name>
<dbReference type="NCBIfam" id="TIGR02937">
    <property type="entry name" value="sigma70-ECF"/>
    <property type="match status" value="1"/>
</dbReference>
<keyword evidence="3" id="KW-0238">DNA-binding</keyword>
<organism evidence="6 7">
    <name type="scientific">Lentisphaera profundi</name>
    <dbReference type="NCBI Taxonomy" id="1658616"/>
    <lineage>
        <taxon>Bacteria</taxon>
        <taxon>Pseudomonadati</taxon>
        <taxon>Lentisphaerota</taxon>
        <taxon>Lentisphaeria</taxon>
        <taxon>Lentisphaerales</taxon>
        <taxon>Lentisphaeraceae</taxon>
        <taxon>Lentisphaera</taxon>
    </lineage>
</organism>
<proteinExistence type="predicted"/>
<gene>
    <name evidence="6" type="ORF">PQO03_04815</name>
</gene>
<reference evidence="6 7" key="1">
    <citation type="submission" date="2023-02" db="EMBL/GenBank/DDBJ databases">
        <title>Genome sequence of Lentisphaera profundi SAORIC-696.</title>
        <authorList>
            <person name="Kim e."/>
            <person name="Cho J.-C."/>
            <person name="Choi A."/>
            <person name="Kang I."/>
        </authorList>
    </citation>
    <scope>NUCLEOTIDE SEQUENCE [LARGE SCALE GENOMIC DNA]</scope>
    <source>
        <strain evidence="6 7">SAORIC-696</strain>
    </source>
</reference>
<keyword evidence="7" id="KW-1185">Reference proteome</keyword>
<dbReference type="Proteomes" id="UP001214250">
    <property type="component" value="Chromosome 1"/>
</dbReference>
<evidence type="ECO:0000313" key="7">
    <source>
        <dbReference type="Proteomes" id="UP001214250"/>
    </source>
</evidence>
<keyword evidence="4" id="KW-0804">Transcription</keyword>
<evidence type="ECO:0000313" key="6">
    <source>
        <dbReference type="EMBL" id="WDE97272.1"/>
    </source>
</evidence>
<evidence type="ECO:0000256" key="2">
    <source>
        <dbReference type="ARBA" id="ARBA00023082"/>
    </source>
</evidence>
<dbReference type="RefSeq" id="WP_274151556.1">
    <property type="nucleotide sequence ID" value="NZ_CP117811.1"/>
</dbReference>
<dbReference type="InterPro" id="IPR014284">
    <property type="entry name" value="RNA_pol_sigma-70_dom"/>
</dbReference>
<evidence type="ECO:0000256" key="3">
    <source>
        <dbReference type="ARBA" id="ARBA00023125"/>
    </source>
</evidence>
<sequence>MSQAKNTRQTLLIKIRDQYNDDAWEEFISFYRPYIYRVVQNLNQIQAVDREDIIQEVMLIAWKKLPEFEYQAQKGRFRSWLSVITQRTANSFYHKNKKASFFESDFEAEELQKGLPPEIEQICQQEWEKHVAETAWANISSKFEEKVLLAFQKLASGEKGEQVAIELGLSQNSVYVYKKRVMAALQKEIAYLDEPLR</sequence>
<dbReference type="InterPro" id="IPR039425">
    <property type="entry name" value="RNA_pol_sigma-70-like"/>
</dbReference>
<dbReference type="PANTHER" id="PTHR43133">
    <property type="entry name" value="RNA POLYMERASE ECF-TYPE SIGMA FACTO"/>
    <property type="match status" value="1"/>
</dbReference>
<evidence type="ECO:0000256" key="1">
    <source>
        <dbReference type="ARBA" id="ARBA00023015"/>
    </source>
</evidence>
<dbReference type="EMBL" id="CP117811">
    <property type="protein sequence ID" value="WDE97272.1"/>
    <property type="molecule type" value="Genomic_DNA"/>
</dbReference>
<accession>A0ABY7VWL0</accession>
<feature type="domain" description="RNA polymerase sigma-70 region 2" evidence="5">
    <location>
        <begin position="31"/>
        <end position="97"/>
    </location>
</feature>
<dbReference type="SUPFAM" id="SSF88946">
    <property type="entry name" value="Sigma2 domain of RNA polymerase sigma factors"/>
    <property type="match status" value="1"/>
</dbReference>
<dbReference type="InterPro" id="IPR007627">
    <property type="entry name" value="RNA_pol_sigma70_r2"/>
</dbReference>